<dbReference type="GO" id="GO:0097367">
    <property type="term" value="F:carbohydrate derivative binding"/>
    <property type="evidence" value="ECO:0007669"/>
    <property type="project" value="InterPro"/>
</dbReference>
<accession>A0A0X8FFP0</accession>
<feature type="domain" description="HTH rpiR-type" evidence="4">
    <location>
        <begin position="3"/>
        <end position="79"/>
    </location>
</feature>
<keyword evidence="1" id="KW-0805">Transcription regulation</keyword>
<dbReference type="OrthoDB" id="370421at2"/>
<dbReference type="InterPro" id="IPR001347">
    <property type="entry name" value="SIS_dom"/>
</dbReference>
<dbReference type="PANTHER" id="PTHR30514:SF1">
    <property type="entry name" value="HTH-TYPE TRANSCRIPTIONAL REGULATOR HEXR-RELATED"/>
    <property type="match status" value="1"/>
</dbReference>
<keyword evidence="3" id="KW-0804">Transcription</keyword>
<keyword evidence="9" id="KW-1185">Reference proteome</keyword>
<dbReference type="SUPFAM" id="SSF53697">
    <property type="entry name" value="SIS domain"/>
    <property type="match status" value="1"/>
</dbReference>
<dbReference type="GO" id="GO:1901135">
    <property type="term" value="P:carbohydrate derivative metabolic process"/>
    <property type="evidence" value="ECO:0007669"/>
    <property type="project" value="InterPro"/>
</dbReference>
<gene>
    <name evidence="7" type="ORF">I6G68_01925</name>
    <name evidence="6" type="ORF">ODY43_02935</name>
</gene>
<evidence type="ECO:0000256" key="3">
    <source>
        <dbReference type="ARBA" id="ARBA00023163"/>
    </source>
</evidence>
<name>A0A0X8FFP0_9LACT</name>
<dbReference type="KEGG" id="aun:AWM73_08090"/>
<dbReference type="InterPro" id="IPR035472">
    <property type="entry name" value="RpiR-like_SIS"/>
</dbReference>
<dbReference type="AlphaFoldDB" id="A0A0X8FFP0"/>
<dbReference type="Pfam" id="PF01380">
    <property type="entry name" value="SIS"/>
    <property type="match status" value="1"/>
</dbReference>
<reference evidence="7 8" key="1">
    <citation type="submission" date="2020-12" db="EMBL/GenBank/DDBJ databases">
        <title>FDA dAtabase for Regulatory Grade micrObial Sequences (FDA-ARGOS): Supporting development and validation of Infectious Disease Dx tests.</title>
        <authorList>
            <person name="Sproer C."/>
            <person name="Gronow S."/>
            <person name="Severitt S."/>
            <person name="Schroder I."/>
            <person name="Tallon L."/>
            <person name="Sadzewicz L."/>
            <person name="Zhao X."/>
            <person name="Boylan J."/>
            <person name="Ott S."/>
            <person name="Bowen H."/>
            <person name="Vavikolanu K."/>
            <person name="Mehta A."/>
            <person name="Aluvathingal J."/>
            <person name="Nadendla S."/>
            <person name="Lowell S."/>
            <person name="Myers T."/>
            <person name="Yan Y."/>
            <person name="Sichtig H."/>
        </authorList>
    </citation>
    <scope>NUCLEOTIDE SEQUENCE [LARGE SCALE GENOMIC DNA]</scope>
    <source>
        <strain evidence="7 8">FDAARGOS_911</strain>
    </source>
</reference>
<keyword evidence="2" id="KW-0238">DNA-binding</keyword>
<dbReference type="SUPFAM" id="SSF46689">
    <property type="entry name" value="Homeodomain-like"/>
    <property type="match status" value="1"/>
</dbReference>
<dbReference type="PANTHER" id="PTHR30514">
    <property type="entry name" value="GLUCOKINASE"/>
    <property type="match status" value="1"/>
</dbReference>
<dbReference type="Pfam" id="PF01418">
    <property type="entry name" value="HTH_6"/>
    <property type="match status" value="1"/>
</dbReference>
<dbReference type="Gene3D" id="1.10.10.10">
    <property type="entry name" value="Winged helix-like DNA-binding domain superfamily/Winged helix DNA-binding domain"/>
    <property type="match status" value="1"/>
</dbReference>
<dbReference type="InterPro" id="IPR009057">
    <property type="entry name" value="Homeodomain-like_sf"/>
</dbReference>
<reference evidence="6" key="2">
    <citation type="submission" date="2022-09" db="EMBL/GenBank/DDBJ databases">
        <title>Aerococcus urinae taxonomy study.</title>
        <authorList>
            <person name="Christensen J."/>
            <person name="Senneby E."/>
        </authorList>
    </citation>
    <scope>NUCLEOTIDE SEQUENCE</scope>
    <source>
        <strain evidence="6">NLD-066-U95</strain>
    </source>
</reference>
<evidence type="ECO:0000313" key="8">
    <source>
        <dbReference type="Proteomes" id="UP000594771"/>
    </source>
</evidence>
<proteinExistence type="predicted"/>
<protein>
    <submittedName>
        <fullName evidence="7">MurR/RpiR family transcriptional regulator</fullName>
    </submittedName>
</protein>
<evidence type="ECO:0000313" key="9">
    <source>
        <dbReference type="Proteomes" id="UP001069145"/>
    </source>
</evidence>
<dbReference type="Gene3D" id="3.40.50.10490">
    <property type="entry name" value="Glucose-6-phosphate isomerase like protein, domain 1"/>
    <property type="match status" value="1"/>
</dbReference>
<dbReference type="CDD" id="cd05013">
    <property type="entry name" value="SIS_RpiR"/>
    <property type="match status" value="1"/>
</dbReference>
<evidence type="ECO:0000256" key="1">
    <source>
        <dbReference type="ARBA" id="ARBA00023015"/>
    </source>
</evidence>
<dbReference type="EMBL" id="JAOTML010000002">
    <property type="protein sequence ID" value="MCY3052934.1"/>
    <property type="molecule type" value="Genomic_DNA"/>
</dbReference>
<dbReference type="PROSITE" id="PS51464">
    <property type="entry name" value="SIS"/>
    <property type="match status" value="1"/>
</dbReference>
<dbReference type="GO" id="GO:0003677">
    <property type="term" value="F:DNA binding"/>
    <property type="evidence" value="ECO:0007669"/>
    <property type="project" value="UniProtKB-KW"/>
</dbReference>
<dbReference type="PROSITE" id="PS51071">
    <property type="entry name" value="HTH_RPIR"/>
    <property type="match status" value="1"/>
</dbReference>
<organism evidence="7 8">
    <name type="scientific">Aerococcus urinae</name>
    <dbReference type="NCBI Taxonomy" id="1376"/>
    <lineage>
        <taxon>Bacteria</taxon>
        <taxon>Bacillati</taxon>
        <taxon>Bacillota</taxon>
        <taxon>Bacilli</taxon>
        <taxon>Lactobacillales</taxon>
        <taxon>Aerococcaceae</taxon>
        <taxon>Aerococcus</taxon>
    </lineage>
</organism>
<dbReference type="InterPro" id="IPR047640">
    <property type="entry name" value="RpiR-like"/>
</dbReference>
<evidence type="ECO:0000313" key="6">
    <source>
        <dbReference type="EMBL" id="MCY3052934.1"/>
    </source>
</evidence>
<evidence type="ECO:0000259" key="4">
    <source>
        <dbReference type="PROSITE" id="PS51071"/>
    </source>
</evidence>
<feature type="domain" description="SIS" evidence="5">
    <location>
        <begin position="123"/>
        <end position="264"/>
    </location>
</feature>
<dbReference type="InterPro" id="IPR046348">
    <property type="entry name" value="SIS_dom_sf"/>
</dbReference>
<dbReference type="GeneID" id="35767388"/>
<dbReference type="Proteomes" id="UP000594771">
    <property type="component" value="Chromosome"/>
</dbReference>
<dbReference type="EMBL" id="CP065662">
    <property type="protein sequence ID" value="QPS01857.1"/>
    <property type="molecule type" value="Genomic_DNA"/>
</dbReference>
<evidence type="ECO:0000259" key="5">
    <source>
        <dbReference type="PROSITE" id="PS51464"/>
    </source>
</evidence>
<dbReference type="Proteomes" id="UP001069145">
    <property type="component" value="Unassembled WGS sequence"/>
</dbReference>
<sequence length="287" mass="31978">MSNYFLLGIEEKLTKLSGSEAQVGRYIIEHADDVVQMNVNELARESGTSTSTVVRFCQSIGLKGYSQLKIKLSSESQLVVEAELTDIKPGENLDNIKTMLLQESYYNFRETSQLIDENTLNQIIHLMSNAAIIYCYGLGASHLVGEDLVQKFARIGKTVLNYADSHQLASAMGTAPKDCLFLAISYSGQTHEVIELANLAHELNIKVIAMTSNSDNNLQKQADHQALVAQCREAPLRAGATISLLNQLFLNDILFLYFLSTTYEKTVTSLENSRHGVERLVNIRRQK</sequence>
<evidence type="ECO:0000313" key="7">
    <source>
        <dbReference type="EMBL" id="QPS01857.1"/>
    </source>
</evidence>
<dbReference type="InterPro" id="IPR036388">
    <property type="entry name" value="WH-like_DNA-bd_sf"/>
</dbReference>
<dbReference type="InterPro" id="IPR000281">
    <property type="entry name" value="HTH_RpiR"/>
</dbReference>
<dbReference type="GO" id="GO:0003700">
    <property type="term" value="F:DNA-binding transcription factor activity"/>
    <property type="evidence" value="ECO:0007669"/>
    <property type="project" value="InterPro"/>
</dbReference>
<dbReference type="RefSeq" id="WP_060778868.1">
    <property type="nucleotide sequence ID" value="NZ_CAJHLF010000004.1"/>
</dbReference>
<evidence type="ECO:0000256" key="2">
    <source>
        <dbReference type="ARBA" id="ARBA00023125"/>
    </source>
</evidence>